<evidence type="ECO:0000313" key="1">
    <source>
        <dbReference type="EMBL" id="WNH10084.1"/>
    </source>
</evidence>
<dbReference type="RefSeq" id="WP_415866433.1">
    <property type="nucleotide sequence ID" value="NZ_CP134537.1"/>
</dbReference>
<name>A0ABY9XW00_9FLAO</name>
<evidence type="ECO:0000313" key="2">
    <source>
        <dbReference type="Proteomes" id="UP001302806"/>
    </source>
</evidence>
<dbReference type="EMBL" id="CP134537">
    <property type="protein sequence ID" value="WNH10084.1"/>
    <property type="molecule type" value="Genomic_DNA"/>
</dbReference>
<protein>
    <submittedName>
        <fullName evidence="1">Uncharacterized protein</fullName>
    </submittedName>
</protein>
<sequence>MKNFNIEIVNGRWYINGKTFPECNYIERYYFNAYLINQKTTQTA</sequence>
<proteinExistence type="predicted"/>
<dbReference type="Proteomes" id="UP001302806">
    <property type="component" value="Chromosome"/>
</dbReference>
<accession>A0ABY9XW00</accession>
<organism evidence="1 2">
    <name type="scientific">Thalassobellus suaedae</name>
    <dbReference type="NCBI Taxonomy" id="3074124"/>
    <lineage>
        <taxon>Bacteria</taxon>
        <taxon>Pseudomonadati</taxon>
        <taxon>Bacteroidota</taxon>
        <taxon>Flavobacteriia</taxon>
        <taxon>Flavobacteriales</taxon>
        <taxon>Flavobacteriaceae</taxon>
        <taxon>Thalassobellus</taxon>
    </lineage>
</organism>
<gene>
    <name evidence="1" type="ORF">RHP51_05125</name>
</gene>
<reference evidence="1 2" key="1">
    <citation type="submission" date="2023-09" db="EMBL/GenBank/DDBJ databases">
        <title>Thalassobella suaedae gen. nov., sp. nov., a marine bacterium of the family Flavobacteriaceae isolated from a halophyte Suaeda japonica.</title>
        <authorList>
            <person name="Lee S.Y."/>
            <person name="Hwang C.Y."/>
        </authorList>
    </citation>
    <scope>NUCLEOTIDE SEQUENCE [LARGE SCALE GENOMIC DNA]</scope>
    <source>
        <strain evidence="1 2">HL-DH14</strain>
    </source>
</reference>